<protein>
    <recommendedName>
        <fullName evidence="1">BioF2-like acetyltransferase domain-containing protein</fullName>
    </recommendedName>
</protein>
<gene>
    <name evidence="2" type="ORF">GBAR_LOCUS5557</name>
</gene>
<dbReference type="Proteomes" id="UP001174909">
    <property type="component" value="Unassembled WGS sequence"/>
</dbReference>
<dbReference type="AlphaFoldDB" id="A0AA35RAT4"/>
<proteinExistence type="predicted"/>
<dbReference type="InterPro" id="IPR038740">
    <property type="entry name" value="BioF2-like_GNAT_dom"/>
</dbReference>
<sequence>MTISIRKEDFDSIGDEWECILPRTGANTIFITPWWQQLWWRRYGNSDASLEILSVRKGDSLLGIAPLMTRGDTLSFLGDTDLFDYHDFLVREGCEDDFYATLWQHIETMDWKRYGTEPSWDEYVSGLRKKDRHELRRKLRRLTNGNQAEQYAFDDPDEIADAMPEFFRLMRASKPDKDDFLTPDREQFFRDLAQELAPRGQYKLFFLELNDVRVASCICFDYNGSYMLYNSGYDPEYSALSVGLLNKALCIQDAIETGKKSFDFLRGSERYKYNLGGTNQTIHELVIKRS</sequence>
<dbReference type="Gene3D" id="3.40.630.30">
    <property type="match status" value="1"/>
</dbReference>
<name>A0AA35RAT4_GEOBA</name>
<dbReference type="EMBL" id="CASHTH010000814">
    <property type="protein sequence ID" value="CAI8008023.1"/>
    <property type="molecule type" value="Genomic_DNA"/>
</dbReference>
<accession>A0AA35RAT4</accession>
<dbReference type="Pfam" id="PF13480">
    <property type="entry name" value="Acetyltransf_6"/>
    <property type="match status" value="1"/>
</dbReference>
<keyword evidence="3" id="KW-1185">Reference proteome</keyword>
<evidence type="ECO:0000313" key="2">
    <source>
        <dbReference type="EMBL" id="CAI8008023.1"/>
    </source>
</evidence>
<dbReference type="SUPFAM" id="SSF55729">
    <property type="entry name" value="Acyl-CoA N-acyltransferases (Nat)"/>
    <property type="match status" value="1"/>
</dbReference>
<evidence type="ECO:0000313" key="3">
    <source>
        <dbReference type="Proteomes" id="UP001174909"/>
    </source>
</evidence>
<reference evidence="2" key="1">
    <citation type="submission" date="2023-03" db="EMBL/GenBank/DDBJ databases">
        <authorList>
            <person name="Steffen K."/>
            <person name="Cardenas P."/>
        </authorList>
    </citation>
    <scope>NUCLEOTIDE SEQUENCE</scope>
</reference>
<feature type="domain" description="BioF2-like acetyltransferase" evidence="1">
    <location>
        <begin position="130"/>
        <end position="272"/>
    </location>
</feature>
<comment type="caution">
    <text evidence="2">The sequence shown here is derived from an EMBL/GenBank/DDBJ whole genome shotgun (WGS) entry which is preliminary data.</text>
</comment>
<evidence type="ECO:0000259" key="1">
    <source>
        <dbReference type="Pfam" id="PF13480"/>
    </source>
</evidence>
<dbReference type="InterPro" id="IPR016181">
    <property type="entry name" value="Acyl_CoA_acyltransferase"/>
</dbReference>
<organism evidence="2 3">
    <name type="scientific">Geodia barretti</name>
    <name type="common">Barrett's horny sponge</name>
    <dbReference type="NCBI Taxonomy" id="519541"/>
    <lineage>
        <taxon>Eukaryota</taxon>
        <taxon>Metazoa</taxon>
        <taxon>Porifera</taxon>
        <taxon>Demospongiae</taxon>
        <taxon>Heteroscleromorpha</taxon>
        <taxon>Tetractinellida</taxon>
        <taxon>Astrophorina</taxon>
        <taxon>Geodiidae</taxon>
        <taxon>Geodia</taxon>
    </lineage>
</organism>